<evidence type="ECO:0000256" key="6">
    <source>
        <dbReference type="SAM" id="MobiDB-lite"/>
    </source>
</evidence>
<sequence>RLYSCLDQMRAVLGDSIPDSTLTQAALKYDCDPHRALDFILTEENTNTHAPPARTNPHPEPITTAAPQK</sequence>
<evidence type="ECO:0000313" key="8">
    <source>
        <dbReference type="EMBL" id="KAL0157952.1"/>
    </source>
</evidence>
<keyword evidence="4" id="KW-0378">Hydrolase</keyword>
<accession>A0ABD0N764</accession>
<evidence type="ECO:0000256" key="1">
    <source>
        <dbReference type="ARBA" id="ARBA00004496"/>
    </source>
</evidence>
<dbReference type="Pfam" id="PF08938">
    <property type="entry name" value="HBS1_N"/>
    <property type="match status" value="1"/>
</dbReference>
<dbReference type="GO" id="GO:0006412">
    <property type="term" value="P:translation"/>
    <property type="evidence" value="ECO:0007669"/>
    <property type="project" value="UniProtKB-KW"/>
</dbReference>
<protein>
    <recommendedName>
        <fullName evidence="7">HBS1-like protein N-terminal domain-containing protein</fullName>
    </recommendedName>
</protein>
<reference evidence="8 9" key="1">
    <citation type="submission" date="2024-05" db="EMBL/GenBank/DDBJ databases">
        <title>Genome sequencing and assembly of Indian major carp, Cirrhinus mrigala (Hamilton, 1822).</title>
        <authorList>
            <person name="Mohindra V."/>
            <person name="Chowdhury L.M."/>
            <person name="Lal K."/>
            <person name="Jena J.K."/>
        </authorList>
    </citation>
    <scope>NUCLEOTIDE SEQUENCE [LARGE SCALE GENOMIC DNA]</scope>
    <source>
        <strain evidence="8">CM1030</strain>
        <tissue evidence="8">Blood</tissue>
    </source>
</reference>
<evidence type="ECO:0000259" key="7">
    <source>
        <dbReference type="Pfam" id="PF08938"/>
    </source>
</evidence>
<evidence type="ECO:0000256" key="2">
    <source>
        <dbReference type="ARBA" id="ARBA00022490"/>
    </source>
</evidence>
<dbReference type="AlphaFoldDB" id="A0ABD0N764"/>
<feature type="non-terminal residue" evidence="8">
    <location>
        <position position="69"/>
    </location>
</feature>
<keyword evidence="2" id="KW-0963">Cytoplasm</keyword>
<feature type="region of interest" description="Disordered" evidence="6">
    <location>
        <begin position="46"/>
        <end position="69"/>
    </location>
</feature>
<keyword evidence="3" id="KW-0597">Phosphoprotein</keyword>
<gene>
    <name evidence="8" type="ORF">M9458_046028</name>
</gene>
<dbReference type="InterPro" id="IPR015033">
    <property type="entry name" value="HBS1-like_N"/>
</dbReference>
<proteinExistence type="predicted"/>
<keyword evidence="5" id="KW-0648">Protein biosynthesis</keyword>
<feature type="non-terminal residue" evidence="8">
    <location>
        <position position="1"/>
    </location>
</feature>
<dbReference type="Proteomes" id="UP001529510">
    <property type="component" value="Unassembled WGS sequence"/>
</dbReference>
<comment type="subcellular location">
    <subcellularLocation>
        <location evidence="1">Cytoplasm</location>
    </subcellularLocation>
</comment>
<organism evidence="8 9">
    <name type="scientific">Cirrhinus mrigala</name>
    <name type="common">Mrigala</name>
    <dbReference type="NCBI Taxonomy" id="683832"/>
    <lineage>
        <taxon>Eukaryota</taxon>
        <taxon>Metazoa</taxon>
        <taxon>Chordata</taxon>
        <taxon>Craniata</taxon>
        <taxon>Vertebrata</taxon>
        <taxon>Euteleostomi</taxon>
        <taxon>Actinopterygii</taxon>
        <taxon>Neopterygii</taxon>
        <taxon>Teleostei</taxon>
        <taxon>Ostariophysi</taxon>
        <taxon>Cypriniformes</taxon>
        <taxon>Cyprinidae</taxon>
        <taxon>Labeoninae</taxon>
        <taxon>Labeonini</taxon>
        <taxon>Cirrhinus</taxon>
    </lineage>
</organism>
<evidence type="ECO:0000313" key="9">
    <source>
        <dbReference type="Proteomes" id="UP001529510"/>
    </source>
</evidence>
<comment type="caution">
    <text evidence="8">The sequence shown here is derived from an EMBL/GenBank/DDBJ whole genome shotgun (WGS) entry which is preliminary data.</text>
</comment>
<dbReference type="EMBL" id="JAMKFB020000023">
    <property type="protein sequence ID" value="KAL0157952.1"/>
    <property type="molecule type" value="Genomic_DNA"/>
</dbReference>
<dbReference type="SUPFAM" id="SSF109732">
    <property type="entry name" value="HBS1-like domain"/>
    <property type="match status" value="1"/>
</dbReference>
<feature type="domain" description="HBS1-like protein N-terminal" evidence="7">
    <location>
        <begin position="1"/>
        <end position="47"/>
    </location>
</feature>
<dbReference type="GO" id="GO:0005737">
    <property type="term" value="C:cytoplasm"/>
    <property type="evidence" value="ECO:0007669"/>
    <property type="project" value="UniProtKB-SubCell"/>
</dbReference>
<evidence type="ECO:0000256" key="3">
    <source>
        <dbReference type="ARBA" id="ARBA00022553"/>
    </source>
</evidence>
<evidence type="ECO:0000256" key="4">
    <source>
        <dbReference type="ARBA" id="ARBA00022801"/>
    </source>
</evidence>
<dbReference type="InterPro" id="IPR037189">
    <property type="entry name" value="HBS1-like_N_sf"/>
</dbReference>
<evidence type="ECO:0000256" key="5">
    <source>
        <dbReference type="ARBA" id="ARBA00022917"/>
    </source>
</evidence>
<dbReference type="Gene3D" id="1.10.8.10">
    <property type="entry name" value="DNA helicase RuvA subunit, C-terminal domain"/>
    <property type="match status" value="1"/>
</dbReference>
<keyword evidence="9" id="KW-1185">Reference proteome</keyword>
<dbReference type="GO" id="GO:0016787">
    <property type="term" value="F:hydrolase activity"/>
    <property type="evidence" value="ECO:0007669"/>
    <property type="project" value="UniProtKB-KW"/>
</dbReference>
<name>A0ABD0N764_CIRMR</name>